<protein>
    <submittedName>
        <fullName evidence="2 4">Uncharacterized protein</fullName>
    </submittedName>
</protein>
<reference evidence="4" key="1">
    <citation type="submission" date="2016-06" db="UniProtKB">
        <authorList>
            <consortium name="WormBaseParasite"/>
        </authorList>
    </citation>
    <scope>IDENTIFICATION</scope>
</reference>
<keyword evidence="3" id="KW-1185">Reference proteome</keyword>
<proteinExistence type="predicted"/>
<feature type="chain" id="PRO_5043138350" evidence="1">
    <location>
        <begin position="27"/>
        <end position="124"/>
    </location>
</feature>
<evidence type="ECO:0000256" key="1">
    <source>
        <dbReference type="SAM" id="SignalP"/>
    </source>
</evidence>
<organism evidence="4">
    <name type="scientific">Echinostoma caproni</name>
    <dbReference type="NCBI Taxonomy" id="27848"/>
    <lineage>
        <taxon>Eukaryota</taxon>
        <taxon>Metazoa</taxon>
        <taxon>Spiralia</taxon>
        <taxon>Lophotrochozoa</taxon>
        <taxon>Platyhelminthes</taxon>
        <taxon>Trematoda</taxon>
        <taxon>Digenea</taxon>
        <taxon>Plagiorchiida</taxon>
        <taxon>Echinostomata</taxon>
        <taxon>Echinostomatoidea</taxon>
        <taxon>Echinostomatidae</taxon>
        <taxon>Echinostoma</taxon>
    </lineage>
</organism>
<dbReference type="WBParaSite" id="ECPE_0001541001-mRNA-1">
    <property type="protein sequence ID" value="ECPE_0001541001-mRNA-1"/>
    <property type="gene ID" value="ECPE_0001541001"/>
</dbReference>
<evidence type="ECO:0000313" key="4">
    <source>
        <dbReference type="WBParaSite" id="ECPE_0001541001-mRNA-1"/>
    </source>
</evidence>
<feature type="signal peptide" evidence="1">
    <location>
        <begin position="1"/>
        <end position="26"/>
    </location>
</feature>
<gene>
    <name evidence="2" type="ORF">ECPE_LOCUS15370</name>
</gene>
<evidence type="ECO:0000313" key="3">
    <source>
        <dbReference type="Proteomes" id="UP000272942"/>
    </source>
</evidence>
<dbReference type="OrthoDB" id="6280013at2759"/>
<dbReference type="AlphaFoldDB" id="A0A183B835"/>
<reference evidence="2 3" key="2">
    <citation type="submission" date="2018-11" db="EMBL/GenBank/DDBJ databases">
        <authorList>
            <consortium name="Pathogen Informatics"/>
        </authorList>
    </citation>
    <scope>NUCLEOTIDE SEQUENCE [LARGE SCALE GENOMIC DNA]</scope>
    <source>
        <strain evidence="2 3">Egypt</strain>
    </source>
</reference>
<dbReference type="EMBL" id="UZAN01060348">
    <property type="protein sequence ID" value="VDP92642.1"/>
    <property type="molecule type" value="Genomic_DNA"/>
</dbReference>
<dbReference type="Proteomes" id="UP000272942">
    <property type="component" value="Unassembled WGS sequence"/>
</dbReference>
<accession>A0A183B835</accession>
<name>A0A183B835_9TREM</name>
<keyword evidence="1" id="KW-0732">Signal</keyword>
<sequence>MPPNTLHHSSVHWSNVSLLFCHLVSTSKLYERNSLNPFLPTAKFHMGEDFYCLARVAQDYVELFPPPDRKMLLLSLIEGEANDLVRDEGVLDSPITPETFQQLQDCLTDRLQEAELVQQFQTRV</sequence>
<evidence type="ECO:0000313" key="2">
    <source>
        <dbReference type="EMBL" id="VDP92642.1"/>
    </source>
</evidence>